<evidence type="ECO:0000259" key="3">
    <source>
        <dbReference type="Pfam" id="PF16344"/>
    </source>
</evidence>
<dbReference type="PIRSF" id="PIRSF018266">
    <property type="entry name" value="FecR"/>
    <property type="match status" value="1"/>
</dbReference>
<evidence type="ECO:0000313" key="4">
    <source>
        <dbReference type="EMBL" id="SKB35719.1"/>
    </source>
</evidence>
<evidence type="ECO:0000259" key="2">
    <source>
        <dbReference type="Pfam" id="PF04773"/>
    </source>
</evidence>
<keyword evidence="5" id="KW-1185">Reference proteome</keyword>
<proteinExistence type="predicted"/>
<organism evidence="4 5">
    <name type="scientific">Parabacteroides chartae</name>
    <dbReference type="NCBI Taxonomy" id="1037355"/>
    <lineage>
        <taxon>Bacteria</taxon>
        <taxon>Pseudomonadati</taxon>
        <taxon>Bacteroidota</taxon>
        <taxon>Bacteroidia</taxon>
        <taxon>Bacteroidales</taxon>
        <taxon>Tannerellaceae</taxon>
        <taxon>Parabacteroides</taxon>
    </lineage>
</organism>
<keyword evidence="1" id="KW-1133">Transmembrane helix</keyword>
<dbReference type="FunFam" id="2.60.120.1440:FF:000001">
    <property type="entry name" value="Putative anti-sigma factor"/>
    <property type="match status" value="1"/>
</dbReference>
<dbReference type="PANTHER" id="PTHR30273">
    <property type="entry name" value="PERIPLASMIC SIGNAL SENSOR AND SIGMA FACTOR ACTIVATOR FECR-RELATED"/>
    <property type="match status" value="1"/>
</dbReference>
<dbReference type="AlphaFoldDB" id="A0A1T5ALL5"/>
<dbReference type="Gene3D" id="3.55.50.30">
    <property type="match status" value="1"/>
</dbReference>
<evidence type="ECO:0000313" key="5">
    <source>
        <dbReference type="Proteomes" id="UP000190852"/>
    </source>
</evidence>
<gene>
    <name evidence="4" type="ORF">SAMN05660349_00734</name>
</gene>
<evidence type="ECO:0000256" key="1">
    <source>
        <dbReference type="SAM" id="Phobius"/>
    </source>
</evidence>
<dbReference type="InterPro" id="IPR012373">
    <property type="entry name" value="Ferrdict_sens_TM"/>
</dbReference>
<dbReference type="InterPro" id="IPR032508">
    <property type="entry name" value="FecR_C"/>
</dbReference>
<dbReference type="Pfam" id="PF16344">
    <property type="entry name" value="FecR_C"/>
    <property type="match status" value="1"/>
</dbReference>
<keyword evidence="1" id="KW-0812">Transmembrane</keyword>
<name>A0A1T5ALL5_9BACT</name>
<reference evidence="5" key="1">
    <citation type="submission" date="2017-02" db="EMBL/GenBank/DDBJ databases">
        <authorList>
            <person name="Varghese N."/>
            <person name="Submissions S."/>
        </authorList>
    </citation>
    <scope>NUCLEOTIDE SEQUENCE [LARGE SCALE GENOMIC DNA]</scope>
    <source>
        <strain evidence="5">DSM 24967</strain>
    </source>
</reference>
<protein>
    <submittedName>
        <fullName evidence="4">FecR family protein</fullName>
    </submittedName>
</protein>
<sequence>MDKEIIYRVFKGRASSAEIAIVRQWVESNPHNREEYMRERALFDAIQLSDFANTSSTPVRSVFTRPRTWLRVAAVAALLLSVSLYFVISNKHDDLVAMNTITVPAGQRVNIVLSDGTEVWLNSRTKLTYPTSFSSKQREVYLSGEALFDVTKDEKKKFIVHAKNCKVEVLGTLFNVESDEVTGEFSTSLLRGSVRITNNLHPSQSVLLKPNNMVLTKGGKLEVQPITDYDHYRWTEGLICFKDTGFKQLMKRLEKNFDVRIVIENKNLEHYACSGKFRVSDGIDALLHILQKDVRFKIEKDENTNTIYIK</sequence>
<dbReference type="EMBL" id="FUYQ01000004">
    <property type="protein sequence ID" value="SKB35719.1"/>
    <property type="molecule type" value="Genomic_DNA"/>
</dbReference>
<dbReference type="RefSeq" id="WP_079682444.1">
    <property type="nucleotide sequence ID" value="NZ_FUYQ01000004.1"/>
</dbReference>
<keyword evidence="1" id="KW-0472">Membrane</keyword>
<feature type="transmembrane region" description="Helical" evidence="1">
    <location>
        <begin position="69"/>
        <end position="88"/>
    </location>
</feature>
<accession>A0A1T5ALL5</accession>
<dbReference type="Pfam" id="PF04773">
    <property type="entry name" value="FecR"/>
    <property type="match status" value="1"/>
</dbReference>
<dbReference type="Proteomes" id="UP000190852">
    <property type="component" value="Unassembled WGS sequence"/>
</dbReference>
<dbReference type="Gene3D" id="2.60.120.1440">
    <property type="match status" value="1"/>
</dbReference>
<dbReference type="PANTHER" id="PTHR30273:SF2">
    <property type="entry name" value="PROTEIN FECR"/>
    <property type="match status" value="1"/>
</dbReference>
<dbReference type="InterPro" id="IPR006860">
    <property type="entry name" value="FecR"/>
</dbReference>
<feature type="domain" description="Protein FecR C-terminal" evidence="3">
    <location>
        <begin position="239"/>
        <end position="306"/>
    </location>
</feature>
<feature type="domain" description="FecR protein" evidence="2">
    <location>
        <begin position="100"/>
        <end position="195"/>
    </location>
</feature>
<dbReference type="GO" id="GO:0016989">
    <property type="term" value="F:sigma factor antagonist activity"/>
    <property type="evidence" value="ECO:0007669"/>
    <property type="project" value="TreeGrafter"/>
</dbReference>